<keyword evidence="4" id="KW-1185">Reference proteome</keyword>
<dbReference type="AlphaFoldDB" id="A0A1W0WS55"/>
<dbReference type="InterPro" id="IPR032675">
    <property type="entry name" value="LRR_dom_sf"/>
</dbReference>
<dbReference type="SUPFAM" id="SSF81383">
    <property type="entry name" value="F-box domain"/>
    <property type="match status" value="1"/>
</dbReference>
<name>A0A1W0WS55_HYPEX</name>
<evidence type="ECO:0000259" key="2">
    <source>
        <dbReference type="PROSITE" id="PS50181"/>
    </source>
</evidence>
<evidence type="ECO:0000313" key="3">
    <source>
        <dbReference type="EMBL" id="OQV18024.1"/>
    </source>
</evidence>
<dbReference type="EMBL" id="MTYJ01000054">
    <property type="protein sequence ID" value="OQV18024.1"/>
    <property type="molecule type" value="Genomic_DNA"/>
</dbReference>
<dbReference type="Proteomes" id="UP000192578">
    <property type="component" value="Unassembled WGS sequence"/>
</dbReference>
<dbReference type="CDD" id="cd09917">
    <property type="entry name" value="F-box_SF"/>
    <property type="match status" value="1"/>
</dbReference>
<protein>
    <recommendedName>
        <fullName evidence="2">F-box domain-containing protein</fullName>
    </recommendedName>
</protein>
<sequence>MPRPLKRDKENKKEKTGRSEENSQGDRKTAAPTTVVGLAPVRRNKRKRLNEPGSEETSSPDVAQKVRKYLRLRGQMAETRALLWQQDRECMQLLAEFKLASERGEKENDAAYWDPLFQLEEQLLEDLREERSTDVFKENQRDCDKLIKFLKPKLTDFPDELLVRLFLYLDFGSQHKLRRVCRRWCFLLRLPEFGLHLNVFGNSLYKSPQWKLLRREADAIEQQLHPHPYYYRGGEPLGYSLNLRCARTLIYHAVEPHHVVFGSVLKAVDATADFLLSLVRMLPGLTSVQLVGLRIANLKEYSHWASILPRDCYYVKDPQVGWRYQERVRDDLQVALVRCYASAWPQPKLTGVNTDRAKAASPTLQKLVALYESQHAYVPLSGIVVAGQPFNLKEAHKQLGTLLWPFGSRDHKIEAWLAENVHRLNGNRDLLNLLGSVSKWVNPLNNSFENTILCANHHEFCCSCEEVETYKEMDGSLCHLLADCILRLNDQEVTPLPQKFKFQRF</sequence>
<dbReference type="Gene3D" id="3.80.10.10">
    <property type="entry name" value="Ribonuclease Inhibitor"/>
    <property type="match status" value="1"/>
</dbReference>
<feature type="domain" description="F-box" evidence="2">
    <location>
        <begin position="151"/>
        <end position="208"/>
    </location>
</feature>
<comment type="caution">
    <text evidence="3">The sequence shown here is derived from an EMBL/GenBank/DDBJ whole genome shotgun (WGS) entry which is preliminary data.</text>
</comment>
<evidence type="ECO:0000256" key="1">
    <source>
        <dbReference type="SAM" id="MobiDB-lite"/>
    </source>
</evidence>
<dbReference type="PROSITE" id="PS50181">
    <property type="entry name" value="FBOX"/>
    <property type="match status" value="1"/>
</dbReference>
<feature type="region of interest" description="Disordered" evidence="1">
    <location>
        <begin position="1"/>
        <end position="62"/>
    </location>
</feature>
<feature type="compositionally biased region" description="Basic and acidic residues" evidence="1">
    <location>
        <begin position="1"/>
        <end position="29"/>
    </location>
</feature>
<dbReference type="SMART" id="SM00256">
    <property type="entry name" value="FBOX"/>
    <property type="match status" value="1"/>
</dbReference>
<accession>A0A1W0WS55</accession>
<organism evidence="3 4">
    <name type="scientific">Hypsibius exemplaris</name>
    <name type="common">Freshwater tardigrade</name>
    <dbReference type="NCBI Taxonomy" id="2072580"/>
    <lineage>
        <taxon>Eukaryota</taxon>
        <taxon>Metazoa</taxon>
        <taxon>Ecdysozoa</taxon>
        <taxon>Tardigrada</taxon>
        <taxon>Eutardigrada</taxon>
        <taxon>Parachela</taxon>
        <taxon>Hypsibioidea</taxon>
        <taxon>Hypsibiidae</taxon>
        <taxon>Hypsibius</taxon>
    </lineage>
</organism>
<dbReference type="Pfam" id="PF00646">
    <property type="entry name" value="F-box"/>
    <property type="match status" value="1"/>
</dbReference>
<gene>
    <name evidence="3" type="ORF">BV898_07965</name>
</gene>
<dbReference type="InterPro" id="IPR001810">
    <property type="entry name" value="F-box_dom"/>
</dbReference>
<reference evidence="4" key="1">
    <citation type="submission" date="2017-01" db="EMBL/GenBank/DDBJ databases">
        <title>Comparative genomics of anhydrobiosis in the tardigrade Hypsibius dujardini.</title>
        <authorList>
            <person name="Yoshida Y."/>
            <person name="Koutsovoulos G."/>
            <person name="Laetsch D."/>
            <person name="Stevens L."/>
            <person name="Kumar S."/>
            <person name="Horikawa D."/>
            <person name="Ishino K."/>
            <person name="Komine S."/>
            <person name="Tomita M."/>
            <person name="Blaxter M."/>
            <person name="Arakawa K."/>
        </authorList>
    </citation>
    <scope>NUCLEOTIDE SEQUENCE [LARGE SCALE GENOMIC DNA]</scope>
    <source>
        <strain evidence="4">Z151</strain>
    </source>
</reference>
<evidence type="ECO:0000313" key="4">
    <source>
        <dbReference type="Proteomes" id="UP000192578"/>
    </source>
</evidence>
<dbReference type="InterPro" id="IPR036047">
    <property type="entry name" value="F-box-like_dom_sf"/>
</dbReference>
<proteinExistence type="predicted"/>